<dbReference type="Proteomes" id="UP000037737">
    <property type="component" value="Unassembled WGS sequence"/>
</dbReference>
<protein>
    <recommendedName>
        <fullName evidence="9">O-antigen/teichoic acid export membrane protein</fullName>
    </recommendedName>
</protein>
<evidence type="ECO:0000256" key="5">
    <source>
        <dbReference type="ARBA" id="ARBA00023136"/>
    </source>
</evidence>
<feature type="transmembrane region" description="Helical" evidence="6">
    <location>
        <begin position="324"/>
        <end position="346"/>
    </location>
</feature>
<feature type="transmembrane region" description="Helical" evidence="6">
    <location>
        <begin position="44"/>
        <end position="65"/>
    </location>
</feature>
<proteinExistence type="predicted"/>
<feature type="transmembrane region" description="Helical" evidence="6">
    <location>
        <begin position="251"/>
        <end position="270"/>
    </location>
</feature>
<sequence length="411" mass="43249">MSERLSPARRLSAFTVTTGLGAAVTVLAAPVIIGGAGEYDWGVLSSIQSAAGLFGVLVAFGWGTTGAGEVSAMEPARRPQWYADSLVSRMYLFVLAYPAMVAVMWVLNPGYFALVAVGCAAYLAAYVGASWYFIGEARPGRLFGIDMLPQTLGVLVSLVVMLLTQSLVATVATQLVFNVSATVISAAVILRNQGKPVRFNWSLPDVVRRLGRQRHAVITAATQAAYVSAPLLILNALSPTTMALYAMGDKLFRFGLTAFAPILQFIQGWMSEKGQDALPSRVKKALTIVPFVSAFAGACVFALGPWAAALLSQGQIDLGYDLSFVFGLVLFAVSIGQVLGLAALVQLGRTRDLAVSTVIGAVAGIPLMIAGAVLFSVNGVAWALAISEILVGAYQASAVVREIRRRRGAVA</sequence>
<comment type="subcellular location">
    <subcellularLocation>
        <location evidence="1">Cell membrane</location>
        <topology evidence="1">Multi-pass membrane protein</topology>
    </subcellularLocation>
</comment>
<evidence type="ECO:0000256" key="3">
    <source>
        <dbReference type="ARBA" id="ARBA00022692"/>
    </source>
</evidence>
<reference evidence="7" key="1">
    <citation type="submission" date="2015-04" db="EMBL/GenBank/DDBJ databases">
        <title>Complete genome sequence of Microbacterium chocolatum SIT 101, a bacterium enantioselectively hydrolyzing mesomeric diesters.</title>
        <authorList>
            <person name="Li X."/>
            <person name="Xu Y."/>
        </authorList>
    </citation>
    <scope>NUCLEOTIDE SEQUENCE [LARGE SCALE GENOMIC DNA]</scope>
    <source>
        <strain evidence="7">SIT 101</strain>
    </source>
</reference>
<feature type="transmembrane region" description="Helical" evidence="6">
    <location>
        <begin position="291"/>
        <end position="312"/>
    </location>
</feature>
<gene>
    <name evidence="7" type="ORF">XI38_07730</name>
</gene>
<organism evidence="7 8">
    <name type="scientific">Microbacterium aurantiacum</name>
    <dbReference type="NCBI Taxonomy" id="162393"/>
    <lineage>
        <taxon>Bacteria</taxon>
        <taxon>Bacillati</taxon>
        <taxon>Actinomycetota</taxon>
        <taxon>Actinomycetes</taxon>
        <taxon>Micrococcales</taxon>
        <taxon>Microbacteriaceae</taxon>
        <taxon>Microbacterium</taxon>
    </lineage>
</organism>
<accession>A0A0M8MGP4</accession>
<evidence type="ECO:0000256" key="4">
    <source>
        <dbReference type="ARBA" id="ARBA00022989"/>
    </source>
</evidence>
<dbReference type="PANTHER" id="PTHR30250">
    <property type="entry name" value="PST FAMILY PREDICTED COLANIC ACID TRANSPORTER"/>
    <property type="match status" value="1"/>
</dbReference>
<feature type="transmembrane region" description="Helical" evidence="6">
    <location>
        <begin position="381"/>
        <end position="400"/>
    </location>
</feature>
<keyword evidence="5 6" id="KW-0472">Membrane</keyword>
<dbReference type="EMBL" id="LAVO01000006">
    <property type="protein sequence ID" value="KOS11138.1"/>
    <property type="molecule type" value="Genomic_DNA"/>
</dbReference>
<feature type="transmembrane region" description="Helical" evidence="6">
    <location>
        <begin position="171"/>
        <end position="190"/>
    </location>
</feature>
<feature type="transmembrane region" description="Helical" evidence="6">
    <location>
        <begin position="216"/>
        <end position="239"/>
    </location>
</feature>
<feature type="transmembrane region" description="Helical" evidence="6">
    <location>
        <begin position="353"/>
        <end position="375"/>
    </location>
</feature>
<dbReference type="AlphaFoldDB" id="A0A0M8MGP4"/>
<evidence type="ECO:0000313" key="7">
    <source>
        <dbReference type="EMBL" id="KOS11138.1"/>
    </source>
</evidence>
<keyword evidence="3 6" id="KW-0812">Transmembrane</keyword>
<evidence type="ECO:0000256" key="2">
    <source>
        <dbReference type="ARBA" id="ARBA00022475"/>
    </source>
</evidence>
<comment type="caution">
    <text evidence="7">The sequence shown here is derived from an EMBL/GenBank/DDBJ whole genome shotgun (WGS) entry which is preliminary data.</text>
</comment>
<dbReference type="PANTHER" id="PTHR30250:SF11">
    <property type="entry name" value="O-ANTIGEN TRANSPORTER-RELATED"/>
    <property type="match status" value="1"/>
</dbReference>
<feature type="transmembrane region" description="Helical" evidence="6">
    <location>
        <begin position="86"/>
        <end position="105"/>
    </location>
</feature>
<evidence type="ECO:0000256" key="6">
    <source>
        <dbReference type="SAM" id="Phobius"/>
    </source>
</evidence>
<dbReference type="OrthoDB" id="3733304at2"/>
<dbReference type="GO" id="GO:0005886">
    <property type="term" value="C:plasma membrane"/>
    <property type="evidence" value="ECO:0007669"/>
    <property type="project" value="UniProtKB-SubCell"/>
</dbReference>
<name>A0A0M8MGP4_9MICO</name>
<dbReference type="KEGG" id="mcw:A8L33_07430"/>
<dbReference type="PATRIC" id="fig|84292.3.peg.1574"/>
<feature type="transmembrane region" description="Helical" evidence="6">
    <location>
        <begin position="147"/>
        <end position="165"/>
    </location>
</feature>
<keyword evidence="2" id="KW-1003">Cell membrane</keyword>
<dbReference type="InterPro" id="IPR050833">
    <property type="entry name" value="Poly_Biosynth_Transport"/>
</dbReference>
<keyword evidence="4 6" id="KW-1133">Transmembrane helix</keyword>
<keyword evidence="8" id="KW-1185">Reference proteome</keyword>
<evidence type="ECO:0000256" key="1">
    <source>
        <dbReference type="ARBA" id="ARBA00004651"/>
    </source>
</evidence>
<evidence type="ECO:0000313" key="8">
    <source>
        <dbReference type="Proteomes" id="UP000037737"/>
    </source>
</evidence>
<feature type="transmembrane region" description="Helical" evidence="6">
    <location>
        <begin position="111"/>
        <end position="135"/>
    </location>
</feature>
<evidence type="ECO:0008006" key="9">
    <source>
        <dbReference type="Google" id="ProtNLM"/>
    </source>
</evidence>